<proteinExistence type="predicted"/>
<reference evidence="2 3" key="1">
    <citation type="submission" date="2016-07" db="EMBL/GenBank/DDBJ databases">
        <title>Genome of Pelobium manganitolerans.</title>
        <authorList>
            <person name="Wu S."/>
            <person name="Wang G."/>
        </authorList>
    </citation>
    <scope>NUCLEOTIDE SEQUENCE [LARGE SCALE GENOMIC DNA]</scope>
    <source>
        <strain evidence="2 3">YS-25</strain>
    </source>
</reference>
<evidence type="ECO:0000313" key="3">
    <source>
        <dbReference type="Proteomes" id="UP000283433"/>
    </source>
</evidence>
<name>A0A419S2Q5_9SPHI</name>
<gene>
    <name evidence="2" type="ORF">BCY91_10695</name>
</gene>
<accession>A0A419S2Q5</accession>
<evidence type="ECO:0000313" key="2">
    <source>
        <dbReference type="EMBL" id="RKD13271.1"/>
    </source>
</evidence>
<dbReference type="OrthoDB" id="771021at2"/>
<dbReference type="EMBL" id="MBTA01000028">
    <property type="protein sequence ID" value="RKD13271.1"/>
    <property type="molecule type" value="Genomic_DNA"/>
</dbReference>
<keyword evidence="3" id="KW-1185">Reference proteome</keyword>
<feature type="transmembrane region" description="Helical" evidence="1">
    <location>
        <begin position="39"/>
        <end position="57"/>
    </location>
</feature>
<comment type="caution">
    <text evidence="2">The sequence shown here is derived from an EMBL/GenBank/DDBJ whole genome shotgun (WGS) entry which is preliminary data.</text>
</comment>
<keyword evidence="1" id="KW-0472">Membrane</keyword>
<feature type="transmembrane region" description="Helical" evidence="1">
    <location>
        <begin position="63"/>
        <end position="81"/>
    </location>
</feature>
<evidence type="ECO:0000256" key="1">
    <source>
        <dbReference type="SAM" id="Phobius"/>
    </source>
</evidence>
<dbReference type="Proteomes" id="UP000283433">
    <property type="component" value="Unassembled WGS sequence"/>
</dbReference>
<feature type="transmembrane region" description="Helical" evidence="1">
    <location>
        <begin position="6"/>
        <end position="27"/>
    </location>
</feature>
<keyword evidence="1" id="KW-0812">Transmembrane</keyword>
<dbReference type="AlphaFoldDB" id="A0A419S2Q5"/>
<organism evidence="2 3">
    <name type="scientific">Pelobium manganitolerans</name>
    <dbReference type="NCBI Taxonomy" id="1842495"/>
    <lineage>
        <taxon>Bacteria</taxon>
        <taxon>Pseudomonadati</taxon>
        <taxon>Bacteroidota</taxon>
        <taxon>Sphingobacteriia</taxon>
        <taxon>Sphingobacteriales</taxon>
        <taxon>Sphingobacteriaceae</taxon>
        <taxon>Pelobium</taxon>
    </lineage>
</organism>
<keyword evidence="1" id="KW-1133">Transmembrane helix</keyword>
<protein>
    <submittedName>
        <fullName evidence="2">Uncharacterized protein</fullName>
    </submittedName>
</protein>
<sequence length="84" mass="9470">MGLQNLKITPLSLLIAICITYALYILVGDAQQNGKITSLLIVAALLFISDLIFRRLISKKTWLWAIEFTFIFLTAIILLIFKIG</sequence>
<dbReference type="RefSeq" id="WP_120182922.1">
    <property type="nucleotide sequence ID" value="NZ_CBINCU010000016.1"/>
</dbReference>